<organism evidence="1 2">
    <name type="scientific">Prauserella isguenensis</name>
    <dbReference type="NCBI Taxonomy" id="1470180"/>
    <lineage>
        <taxon>Bacteria</taxon>
        <taxon>Bacillati</taxon>
        <taxon>Actinomycetota</taxon>
        <taxon>Actinomycetes</taxon>
        <taxon>Pseudonocardiales</taxon>
        <taxon>Pseudonocardiaceae</taxon>
        <taxon>Prauserella</taxon>
    </lineage>
</organism>
<dbReference type="Gene3D" id="3.10.180.10">
    <property type="entry name" value="2,3-Dihydroxybiphenyl 1,2-Dioxygenase, domain 1"/>
    <property type="match status" value="1"/>
</dbReference>
<evidence type="ECO:0008006" key="3">
    <source>
        <dbReference type="Google" id="ProtNLM"/>
    </source>
</evidence>
<name>A0A839RW09_9PSEU</name>
<sequence>MGGPRQQAVVEKLLGGDGLPWLVFADPSGNEFCVLDA</sequence>
<gene>
    <name evidence="1" type="ORF">FHS23_000015</name>
</gene>
<evidence type="ECO:0000313" key="2">
    <source>
        <dbReference type="Proteomes" id="UP000550714"/>
    </source>
</evidence>
<evidence type="ECO:0000313" key="1">
    <source>
        <dbReference type="EMBL" id="MBB3049020.1"/>
    </source>
</evidence>
<comment type="caution">
    <text evidence="1">The sequence shown here is derived from an EMBL/GenBank/DDBJ whole genome shotgun (WGS) entry which is preliminary data.</text>
</comment>
<dbReference type="AlphaFoldDB" id="A0A839RW09"/>
<accession>A0A839RW09</accession>
<reference evidence="1 2" key="1">
    <citation type="submission" date="2020-08" db="EMBL/GenBank/DDBJ databases">
        <title>Genomic Encyclopedia of Type Strains, Phase III (KMG-III): the genomes of soil and plant-associated and newly described type strains.</title>
        <authorList>
            <person name="Whitman W."/>
        </authorList>
    </citation>
    <scope>NUCLEOTIDE SEQUENCE [LARGE SCALE GENOMIC DNA]</scope>
    <source>
        <strain evidence="1 2">CECT 8577</strain>
    </source>
</reference>
<keyword evidence="2" id="KW-1185">Reference proteome</keyword>
<protein>
    <recommendedName>
        <fullName evidence="3">Glyoxalase-like domain-containing protein</fullName>
    </recommendedName>
</protein>
<proteinExistence type="predicted"/>
<dbReference type="EMBL" id="JACHWU010000001">
    <property type="protein sequence ID" value="MBB3049020.1"/>
    <property type="molecule type" value="Genomic_DNA"/>
</dbReference>
<dbReference type="Proteomes" id="UP000550714">
    <property type="component" value="Unassembled WGS sequence"/>
</dbReference>
<dbReference type="InterPro" id="IPR029068">
    <property type="entry name" value="Glyas_Bleomycin-R_OHBP_Dase"/>
</dbReference>